<dbReference type="PROSITE" id="PS50044">
    <property type="entry name" value="SIGMA54_3"/>
    <property type="match status" value="1"/>
</dbReference>
<feature type="region of interest" description="Disordered" evidence="9">
    <location>
        <begin position="86"/>
        <end position="107"/>
    </location>
</feature>
<dbReference type="AlphaFoldDB" id="A0A2S6I1B5"/>
<dbReference type="NCBIfam" id="TIGR02395">
    <property type="entry name" value="rpoN_sigma"/>
    <property type="match status" value="1"/>
</dbReference>
<evidence type="ECO:0000256" key="6">
    <source>
        <dbReference type="ARBA" id="ARBA00023082"/>
    </source>
</evidence>
<keyword evidence="4" id="KW-0548">Nucleotidyltransferase</keyword>
<protein>
    <submittedName>
        <fullName evidence="12">RNA polymerase RpoN-/SigL-like sigma 54 subunit</fullName>
    </submittedName>
</protein>
<dbReference type="InterPro" id="IPR038709">
    <property type="entry name" value="RpoN_core-bd_sf"/>
</dbReference>
<dbReference type="GO" id="GO:0006352">
    <property type="term" value="P:DNA-templated transcription initiation"/>
    <property type="evidence" value="ECO:0007669"/>
    <property type="project" value="InterPro"/>
</dbReference>
<gene>
    <name evidence="12" type="ORF">CLV84_3932</name>
</gene>
<keyword evidence="5" id="KW-0805">Transcription regulation</keyword>
<keyword evidence="8" id="KW-0804">Transcription</keyword>
<dbReference type="EMBL" id="PTJC01000007">
    <property type="protein sequence ID" value="PPK84768.1"/>
    <property type="molecule type" value="Genomic_DNA"/>
</dbReference>
<keyword evidence="2" id="KW-0240">DNA-directed RNA polymerase</keyword>
<organism evidence="12 13">
    <name type="scientific">Neolewinella xylanilytica</name>
    <dbReference type="NCBI Taxonomy" id="1514080"/>
    <lineage>
        <taxon>Bacteria</taxon>
        <taxon>Pseudomonadati</taxon>
        <taxon>Bacteroidota</taxon>
        <taxon>Saprospiria</taxon>
        <taxon>Saprospirales</taxon>
        <taxon>Lewinellaceae</taxon>
        <taxon>Neolewinella</taxon>
    </lineage>
</organism>
<feature type="region of interest" description="Disordered" evidence="9">
    <location>
        <begin position="38"/>
        <end position="68"/>
    </location>
</feature>
<feature type="domain" description="RNA polymerase sigma factor 54 DNA-binding" evidence="10">
    <location>
        <begin position="339"/>
        <end position="496"/>
    </location>
</feature>
<keyword evidence="6" id="KW-0731">Sigma factor</keyword>
<dbReference type="Pfam" id="PF04963">
    <property type="entry name" value="Sigma54_CBD"/>
    <property type="match status" value="1"/>
</dbReference>
<dbReference type="InterPro" id="IPR000394">
    <property type="entry name" value="RNA_pol_sigma_54"/>
</dbReference>
<dbReference type="PANTHER" id="PTHR32248">
    <property type="entry name" value="RNA POLYMERASE SIGMA-54 FACTOR"/>
    <property type="match status" value="1"/>
</dbReference>
<proteinExistence type="inferred from homology"/>
<dbReference type="OrthoDB" id="9814402at2"/>
<feature type="compositionally biased region" description="Basic and acidic residues" evidence="9">
    <location>
        <begin position="57"/>
        <end position="68"/>
    </location>
</feature>
<evidence type="ECO:0000313" key="12">
    <source>
        <dbReference type="EMBL" id="PPK84768.1"/>
    </source>
</evidence>
<dbReference type="PRINTS" id="PR00045">
    <property type="entry name" value="SIGMA54FCT"/>
</dbReference>
<dbReference type="RefSeq" id="WP_104421486.1">
    <property type="nucleotide sequence ID" value="NZ_PTJC01000007.1"/>
</dbReference>
<evidence type="ECO:0000259" key="11">
    <source>
        <dbReference type="Pfam" id="PF04963"/>
    </source>
</evidence>
<comment type="similarity">
    <text evidence="1">Belongs to the sigma-54 factor family.</text>
</comment>
<dbReference type="GO" id="GO:0016779">
    <property type="term" value="F:nucleotidyltransferase activity"/>
    <property type="evidence" value="ECO:0007669"/>
    <property type="project" value="UniProtKB-KW"/>
</dbReference>
<evidence type="ECO:0000256" key="8">
    <source>
        <dbReference type="ARBA" id="ARBA00023163"/>
    </source>
</evidence>
<evidence type="ECO:0000256" key="7">
    <source>
        <dbReference type="ARBA" id="ARBA00023125"/>
    </source>
</evidence>
<dbReference type="PIRSF" id="PIRSF000774">
    <property type="entry name" value="RpoN"/>
    <property type="match status" value="1"/>
</dbReference>
<dbReference type="PANTHER" id="PTHR32248:SF4">
    <property type="entry name" value="RNA POLYMERASE SIGMA-54 FACTOR"/>
    <property type="match status" value="1"/>
</dbReference>
<accession>A0A2S6I1B5</accession>
<feature type="compositionally biased region" description="Polar residues" evidence="9">
    <location>
        <begin position="88"/>
        <end position="97"/>
    </location>
</feature>
<evidence type="ECO:0000256" key="3">
    <source>
        <dbReference type="ARBA" id="ARBA00022679"/>
    </source>
</evidence>
<keyword evidence="13" id="KW-1185">Reference proteome</keyword>
<dbReference type="Pfam" id="PF00309">
    <property type="entry name" value="Sigma54_AID"/>
    <property type="match status" value="1"/>
</dbReference>
<evidence type="ECO:0000256" key="5">
    <source>
        <dbReference type="ARBA" id="ARBA00023015"/>
    </source>
</evidence>
<keyword evidence="3" id="KW-0808">Transferase</keyword>
<dbReference type="GO" id="GO:0000428">
    <property type="term" value="C:DNA-directed RNA polymerase complex"/>
    <property type="evidence" value="ECO:0007669"/>
    <property type="project" value="UniProtKB-KW"/>
</dbReference>
<comment type="caution">
    <text evidence="12">The sequence shown here is derived from an EMBL/GenBank/DDBJ whole genome shotgun (WGS) entry which is preliminary data.</text>
</comment>
<dbReference type="Gene3D" id="1.10.10.60">
    <property type="entry name" value="Homeodomain-like"/>
    <property type="match status" value="1"/>
</dbReference>
<dbReference type="PROSITE" id="PS00718">
    <property type="entry name" value="SIGMA54_2"/>
    <property type="match status" value="1"/>
</dbReference>
<keyword evidence="7" id="KW-0238">DNA-binding</keyword>
<evidence type="ECO:0000256" key="9">
    <source>
        <dbReference type="SAM" id="MobiDB-lite"/>
    </source>
</evidence>
<sequence length="498" mass="57056">MLGQSLKQSQLQKLSPRQIQLMQLMQLPLYELEQRVKEELERNPTLEEAPPESANDPLDHDAQEADQKQDDPFEMEELFQQYIDDDPTNYQQSGSNEETYDAPGSYTADENSFFEYLEGQLSSLEFDTPLDRTIALQIIGNLDDDGYLQRLPSAIADDLLINYNVEVDTRRIKDVLKIVQSLDPPGLAARNLRECLLLQLNNKVDNGEDLDAHHFADLVLAQTIIREYFELFSKKHYDKLRDKLQVDEDELRDALNEILKLNPKPASGLSGRAGGRAARVVVPDFLVTVQDGELKLRLTSRNAPDLKINDYYQQQLAEYRRKQKESGKLTTAQKQAAGFIRQNIDSASWFIEAIQQRQQTLYSVMHAIVRYQEQFFRTGDLKTLRPMILKDIAAPTELDISTVSRVVNSKFVQTDYGTFSLREFFSEGMTNKEGEEVSTTQVKKVLGEIIDKENKRKPLNDSKLQSALKDAGYDIARRTVAKYREQLGQPVARLRKEL</sequence>
<feature type="domain" description="RNA polymerase sigma factor 54 core-binding" evidence="11">
    <location>
        <begin position="106"/>
        <end position="312"/>
    </location>
</feature>
<evidence type="ECO:0000256" key="1">
    <source>
        <dbReference type="ARBA" id="ARBA00008798"/>
    </source>
</evidence>
<dbReference type="GO" id="GO:0001216">
    <property type="term" value="F:DNA-binding transcription activator activity"/>
    <property type="evidence" value="ECO:0007669"/>
    <property type="project" value="InterPro"/>
</dbReference>
<name>A0A2S6I1B5_9BACT</name>
<dbReference type="GO" id="GO:0016987">
    <property type="term" value="F:sigma factor activity"/>
    <property type="evidence" value="ECO:0007669"/>
    <property type="project" value="UniProtKB-KW"/>
</dbReference>
<evidence type="ECO:0000313" key="13">
    <source>
        <dbReference type="Proteomes" id="UP000237662"/>
    </source>
</evidence>
<dbReference type="InterPro" id="IPR007046">
    <property type="entry name" value="RNA_pol_sigma_54_core-bd"/>
</dbReference>
<dbReference type="Gene3D" id="1.10.10.1330">
    <property type="entry name" value="RNA polymerase sigma-54 factor, core-binding domain"/>
    <property type="match status" value="1"/>
</dbReference>
<reference evidence="12 13" key="1">
    <citation type="submission" date="2018-02" db="EMBL/GenBank/DDBJ databases">
        <title>Genomic Encyclopedia of Archaeal and Bacterial Type Strains, Phase II (KMG-II): from individual species to whole genera.</title>
        <authorList>
            <person name="Goeker M."/>
        </authorList>
    </citation>
    <scope>NUCLEOTIDE SEQUENCE [LARGE SCALE GENOMIC DNA]</scope>
    <source>
        <strain evidence="12 13">DSM 29526</strain>
    </source>
</reference>
<dbReference type="GO" id="GO:0003677">
    <property type="term" value="F:DNA binding"/>
    <property type="evidence" value="ECO:0007669"/>
    <property type="project" value="UniProtKB-KW"/>
</dbReference>
<evidence type="ECO:0000256" key="4">
    <source>
        <dbReference type="ARBA" id="ARBA00022695"/>
    </source>
</evidence>
<dbReference type="Proteomes" id="UP000237662">
    <property type="component" value="Unassembled WGS sequence"/>
</dbReference>
<dbReference type="Pfam" id="PF04552">
    <property type="entry name" value="Sigma54_DBD"/>
    <property type="match status" value="1"/>
</dbReference>
<dbReference type="InterPro" id="IPR007634">
    <property type="entry name" value="RNA_pol_sigma_54_DNA-bd"/>
</dbReference>
<evidence type="ECO:0000256" key="2">
    <source>
        <dbReference type="ARBA" id="ARBA00022478"/>
    </source>
</evidence>
<evidence type="ECO:0000259" key="10">
    <source>
        <dbReference type="Pfam" id="PF04552"/>
    </source>
</evidence>